<evidence type="ECO:0000256" key="3">
    <source>
        <dbReference type="ARBA" id="ARBA00022777"/>
    </source>
</evidence>
<feature type="domain" description="HipA-like C-terminal" evidence="4">
    <location>
        <begin position="148"/>
        <end position="395"/>
    </location>
</feature>
<evidence type="ECO:0000256" key="1">
    <source>
        <dbReference type="ARBA" id="ARBA00010164"/>
    </source>
</evidence>
<dbReference type="GO" id="GO:0005829">
    <property type="term" value="C:cytosol"/>
    <property type="evidence" value="ECO:0007669"/>
    <property type="project" value="TreeGrafter"/>
</dbReference>
<evidence type="ECO:0000313" key="7">
    <source>
        <dbReference type="EMBL" id="PPK53484.1"/>
    </source>
</evidence>
<keyword evidence="9" id="KW-1185">Reference proteome</keyword>
<accession>A0A2S6G3R6</accession>
<dbReference type="PANTHER" id="PTHR37419:SF1">
    <property type="entry name" value="SERINE_THREONINE-PROTEIN KINASE TOXIN HIPA"/>
    <property type="match status" value="1"/>
</dbReference>
<evidence type="ECO:0000256" key="2">
    <source>
        <dbReference type="ARBA" id="ARBA00022679"/>
    </source>
</evidence>
<dbReference type="Pfam" id="PF13657">
    <property type="entry name" value="Couple_hipA"/>
    <property type="match status" value="1"/>
</dbReference>
<dbReference type="InterPro" id="IPR017508">
    <property type="entry name" value="HipA_N1"/>
</dbReference>
<evidence type="ECO:0000313" key="8">
    <source>
        <dbReference type="Proteomes" id="UP000239446"/>
    </source>
</evidence>
<evidence type="ECO:0000259" key="4">
    <source>
        <dbReference type="Pfam" id="PF07804"/>
    </source>
</evidence>
<keyword evidence="2" id="KW-0808">Transferase</keyword>
<dbReference type="AlphaFoldDB" id="A0A2S6G3R6"/>
<evidence type="ECO:0000313" key="6">
    <source>
        <dbReference type="EMBL" id="PPK50429.1"/>
    </source>
</evidence>
<feature type="domain" description="HipA N-terminal subdomain 1" evidence="5">
    <location>
        <begin position="4"/>
        <end position="103"/>
    </location>
</feature>
<sequence length="439" mass="49085">MAKLIVAMNGIQVGILAKDNRGGMDFQYLPTWLSRPGARTISLSLPLTSEVYRGERVYNFFDNLLPDSDTLRNRMQSRFQVPTSHPFDLLASVGRDCIGAIQLYPEGSSLPAIGRITATPLNDSQIAGLLAGYQSAPLGMTENEDFRISLAGAQEKTALLWHRNQWQKPTGSTPTSHIFKMPIGFLEHSNIDLRESSENEWLCLKILAAFGLPVANAKLATFGHQTILIVERFDRRWASDRSWLMRLPQEDFCQALGIAPAIKYENDGGPGIHQSMKLLQGSQQAQEDRERFFKSQILFWLLAAIDGHAKNFSLFIEPASAFRMTPLYDVISALPLFAQGSLPAERAKMAMSVKGKNRHYHWARIAPRHFLTTARSAGFSQERARRLMKDIAAQTDPVIEQVATMLPENFPEHISRPVFEGMRKQAAKLEQFLSAGGTS</sequence>
<gene>
    <name evidence="7" type="ORF">B0H24_102637</name>
    <name evidence="6" type="ORF">BY455_12637</name>
</gene>
<keyword evidence="3 7" id="KW-0418">Kinase</keyword>
<dbReference type="Pfam" id="PF07804">
    <property type="entry name" value="HipA_C"/>
    <property type="match status" value="1"/>
</dbReference>
<proteinExistence type="inferred from homology"/>
<dbReference type="RefSeq" id="WP_104417058.1">
    <property type="nucleotide sequence ID" value="NZ_PTIT01000026.1"/>
</dbReference>
<dbReference type="InterPro" id="IPR012893">
    <property type="entry name" value="HipA-like_C"/>
</dbReference>
<organism evidence="7 8">
    <name type="scientific">Marinobacter persicus</name>
    <dbReference type="NCBI Taxonomy" id="930118"/>
    <lineage>
        <taxon>Bacteria</taxon>
        <taxon>Pseudomonadati</taxon>
        <taxon>Pseudomonadota</taxon>
        <taxon>Gammaproteobacteria</taxon>
        <taxon>Pseudomonadales</taxon>
        <taxon>Marinobacteraceae</taxon>
        <taxon>Marinobacter</taxon>
    </lineage>
</organism>
<reference evidence="6 9" key="1">
    <citation type="submission" date="2018-02" db="EMBL/GenBank/DDBJ databases">
        <title>Deep subsurface shale carbon reservoir microbial communities from Ohio and West Virginia, USA.</title>
        <authorList>
            <person name="Wrighton K."/>
        </authorList>
    </citation>
    <scope>NUCLEOTIDE SEQUENCE [LARGE SCALE GENOMIC DNA]</scope>
    <source>
        <strain evidence="6 9">UTICA-S1B6</strain>
    </source>
</reference>
<dbReference type="InterPro" id="IPR052028">
    <property type="entry name" value="HipA_Ser/Thr_kinase"/>
</dbReference>
<evidence type="ECO:0000313" key="9">
    <source>
        <dbReference type="Proteomes" id="UP000239648"/>
    </source>
</evidence>
<name>A0A2S6G3R6_9GAMM</name>
<comment type="similarity">
    <text evidence="1">Belongs to the HipA Ser/Thr kinase family.</text>
</comment>
<dbReference type="EMBL" id="PTIT01000026">
    <property type="protein sequence ID" value="PPK50429.1"/>
    <property type="molecule type" value="Genomic_DNA"/>
</dbReference>
<dbReference type="OrthoDB" id="9805913at2"/>
<evidence type="ECO:0000259" key="5">
    <source>
        <dbReference type="Pfam" id="PF13657"/>
    </source>
</evidence>
<dbReference type="EMBL" id="PTIU01000026">
    <property type="protein sequence ID" value="PPK53484.1"/>
    <property type="molecule type" value="Genomic_DNA"/>
</dbReference>
<protein>
    <submittedName>
        <fullName evidence="7">Serine/threonine-protein kinase HipA</fullName>
    </submittedName>
</protein>
<dbReference type="PANTHER" id="PTHR37419">
    <property type="entry name" value="SERINE/THREONINE-PROTEIN KINASE TOXIN HIPA"/>
    <property type="match status" value="1"/>
</dbReference>
<reference evidence="7 8" key="2">
    <citation type="submission" date="2018-02" db="EMBL/GenBank/DDBJ databases">
        <title>Subsurface microbial communities from deep shales in Ohio and West Virginia, USA.</title>
        <authorList>
            <person name="Wrighton K."/>
        </authorList>
    </citation>
    <scope>NUCLEOTIDE SEQUENCE [LARGE SCALE GENOMIC DNA]</scope>
    <source>
        <strain evidence="7 8">UTICA-S1B9</strain>
    </source>
</reference>
<dbReference type="Proteomes" id="UP000239446">
    <property type="component" value="Unassembled WGS sequence"/>
</dbReference>
<dbReference type="GO" id="GO:0004674">
    <property type="term" value="F:protein serine/threonine kinase activity"/>
    <property type="evidence" value="ECO:0007669"/>
    <property type="project" value="TreeGrafter"/>
</dbReference>
<comment type="caution">
    <text evidence="7">The sequence shown here is derived from an EMBL/GenBank/DDBJ whole genome shotgun (WGS) entry which is preliminary data.</text>
</comment>
<dbReference type="CDD" id="cd17808">
    <property type="entry name" value="HipA_Ec_like"/>
    <property type="match status" value="1"/>
</dbReference>
<dbReference type="Proteomes" id="UP000239648">
    <property type="component" value="Unassembled WGS sequence"/>
</dbReference>
<dbReference type="NCBIfam" id="TIGR03071">
    <property type="entry name" value="couple_hipA"/>
    <property type="match status" value="1"/>
</dbReference>